<organism evidence="1 2">
    <name type="scientific">Cryobacterium fucosi</name>
    <dbReference type="NCBI Taxonomy" id="1259157"/>
    <lineage>
        <taxon>Bacteria</taxon>
        <taxon>Bacillati</taxon>
        <taxon>Actinomycetota</taxon>
        <taxon>Actinomycetes</taxon>
        <taxon>Micrococcales</taxon>
        <taxon>Microbacteriaceae</taxon>
        <taxon>Cryobacterium</taxon>
    </lineage>
</organism>
<dbReference type="OrthoDB" id="9799092at2"/>
<evidence type="ECO:0000313" key="1">
    <source>
        <dbReference type="EMBL" id="TFD81157.1"/>
    </source>
</evidence>
<reference evidence="1 2" key="1">
    <citation type="submission" date="2019-03" db="EMBL/GenBank/DDBJ databases">
        <title>Genomics of glacier-inhabiting Cryobacterium strains.</title>
        <authorList>
            <person name="Liu Q."/>
            <person name="Xin Y.-H."/>
        </authorList>
    </citation>
    <scope>NUCLEOTIDE SEQUENCE [LARGE SCALE GENOMIC DNA]</scope>
    <source>
        <strain evidence="1 2">Hh4</strain>
    </source>
</reference>
<keyword evidence="2" id="KW-1185">Reference proteome</keyword>
<accession>A0A4R9BCS1</accession>
<name>A0A4R9BCS1_9MICO</name>
<proteinExistence type="predicted"/>
<dbReference type="Pfam" id="PF13671">
    <property type="entry name" value="AAA_33"/>
    <property type="match status" value="1"/>
</dbReference>
<dbReference type="InterPro" id="IPR027417">
    <property type="entry name" value="P-loop_NTPase"/>
</dbReference>
<dbReference type="AlphaFoldDB" id="A0A4R9BCS1"/>
<evidence type="ECO:0000313" key="2">
    <source>
        <dbReference type="Proteomes" id="UP000298313"/>
    </source>
</evidence>
<gene>
    <name evidence="1" type="ORF">E3T48_03910</name>
</gene>
<dbReference type="SUPFAM" id="SSF52540">
    <property type="entry name" value="P-loop containing nucleoside triphosphate hydrolases"/>
    <property type="match status" value="1"/>
</dbReference>
<dbReference type="Gene3D" id="3.40.50.300">
    <property type="entry name" value="P-loop containing nucleotide triphosphate hydrolases"/>
    <property type="match status" value="1"/>
</dbReference>
<protein>
    <submittedName>
        <fullName evidence="1">ATP-binding protein</fullName>
    </submittedName>
</protein>
<sequence length="178" mass="19885">MNVIIWLNGPFGGGKTAVARSLCERDESRVLFDTEEVGQMLRHALNAKRPVTDFQDWPAWRALVVATAIELVACLECDLVIPQSVFTHAYWHELTTGFASADVEMRAFTLTAQPEELEKRIARDAKEPSAVDWRLARIPAFQDALPWLATETTVIDTSGRTPAEIAARILEDVVADRH</sequence>
<dbReference type="EMBL" id="SOHH01000038">
    <property type="protein sequence ID" value="TFD81157.1"/>
    <property type="molecule type" value="Genomic_DNA"/>
</dbReference>
<dbReference type="Proteomes" id="UP000298313">
    <property type="component" value="Unassembled WGS sequence"/>
</dbReference>
<keyword evidence="1" id="KW-0067">ATP-binding</keyword>
<dbReference type="GO" id="GO:0005524">
    <property type="term" value="F:ATP binding"/>
    <property type="evidence" value="ECO:0007669"/>
    <property type="project" value="UniProtKB-KW"/>
</dbReference>
<keyword evidence="1" id="KW-0547">Nucleotide-binding</keyword>
<comment type="caution">
    <text evidence="1">The sequence shown here is derived from an EMBL/GenBank/DDBJ whole genome shotgun (WGS) entry which is preliminary data.</text>
</comment>